<comment type="caution">
    <text evidence="9">The sequence shown here is derived from an EMBL/GenBank/DDBJ whole genome shotgun (WGS) entry which is preliminary data.</text>
</comment>
<evidence type="ECO:0000256" key="6">
    <source>
        <dbReference type="SAM" id="MobiDB-lite"/>
    </source>
</evidence>
<evidence type="ECO:0000313" key="10">
    <source>
        <dbReference type="Proteomes" id="UP000310066"/>
    </source>
</evidence>
<keyword evidence="2 4" id="KW-0371">Homeobox</keyword>
<keyword evidence="11" id="KW-1185">Reference proteome</keyword>
<feature type="compositionally biased region" description="Basic and acidic residues" evidence="6">
    <location>
        <begin position="162"/>
        <end position="183"/>
    </location>
</feature>
<dbReference type="STRING" id="329885.A0A4U0UTL0"/>
<feature type="compositionally biased region" description="Low complexity" evidence="6">
    <location>
        <begin position="309"/>
        <end position="328"/>
    </location>
</feature>
<dbReference type="Pfam" id="PF00046">
    <property type="entry name" value="Homeodomain"/>
    <property type="match status" value="1"/>
</dbReference>
<feature type="compositionally biased region" description="Polar residues" evidence="6">
    <location>
        <begin position="289"/>
        <end position="308"/>
    </location>
</feature>
<dbReference type="EMBL" id="NAJP01000039">
    <property type="protein sequence ID" value="TKA39411.1"/>
    <property type="molecule type" value="Genomic_DNA"/>
</dbReference>
<feature type="domain" description="Homeobox" evidence="7">
    <location>
        <begin position="62"/>
        <end position="116"/>
    </location>
</feature>
<dbReference type="SUPFAM" id="SSF46689">
    <property type="entry name" value="Homeodomain-like"/>
    <property type="match status" value="1"/>
</dbReference>
<dbReference type="SMART" id="SM00389">
    <property type="entry name" value="HOX"/>
    <property type="match status" value="1"/>
</dbReference>
<feature type="region of interest" description="Disordered" evidence="6">
    <location>
        <begin position="733"/>
        <end position="762"/>
    </location>
</feature>
<dbReference type="GO" id="GO:0000981">
    <property type="term" value="F:DNA-binding transcription factor activity, RNA polymerase II-specific"/>
    <property type="evidence" value="ECO:0007669"/>
    <property type="project" value="InterPro"/>
</dbReference>
<reference evidence="9 10" key="1">
    <citation type="submission" date="2017-03" db="EMBL/GenBank/DDBJ databases">
        <title>Genomes of endolithic fungi from Antarctica.</title>
        <authorList>
            <person name="Coleine C."/>
            <person name="Masonjones S."/>
            <person name="Stajich J.E."/>
        </authorList>
    </citation>
    <scope>NUCLEOTIDE SEQUENCE [LARGE SCALE GENOMIC DNA]</scope>
    <source>
        <strain evidence="9 10">CCFEE 5311</strain>
    </source>
</reference>
<evidence type="ECO:0000256" key="1">
    <source>
        <dbReference type="ARBA" id="ARBA00023125"/>
    </source>
</evidence>
<dbReference type="Gene3D" id="1.10.10.60">
    <property type="entry name" value="Homeodomain-like"/>
    <property type="match status" value="1"/>
</dbReference>
<protein>
    <recommendedName>
        <fullName evidence="7">Homeobox domain-containing protein</fullName>
    </recommendedName>
</protein>
<gene>
    <name evidence="9" type="ORF">B0A54_10430</name>
    <name evidence="8" type="ORF">LTR91_007885</name>
</gene>
<dbReference type="InterPro" id="IPR001356">
    <property type="entry name" value="HD"/>
</dbReference>
<evidence type="ECO:0000313" key="11">
    <source>
        <dbReference type="Proteomes" id="UP001175353"/>
    </source>
</evidence>
<feature type="compositionally biased region" description="Polar residues" evidence="6">
    <location>
        <begin position="378"/>
        <end position="390"/>
    </location>
</feature>
<feature type="compositionally biased region" description="Low complexity" evidence="6">
    <location>
        <begin position="663"/>
        <end position="673"/>
    </location>
</feature>
<dbReference type="InterPro" id="IPR017970">
    <property type="entry name" value="Homeobox_CS"/>
</dbReference>
<evidence type="ECO:0000259" key="7">
    <source>
        <dbReference type="PROSITE" id="PS50071"/>
    </source>
</evidence>
<evidence type="ECO:0000313" key="9">
    <source>
        <dbReference type="EMBL" id="TKA39411.1"/>
    </source>
</evidence>
<evidence type="ECO:0000256" key="2">
    <source>
        <dbReference type="ARBA" id="ARBA00023155"/>
    </source>
</evidence>
<accession>A0A4U0UTL0</accession>
<dbReference type="OrthoDB" id="6159439at2759"/>
<dbReference type="PROSITE" id="PS50071">
    <property type="entry name" value="HOMEOBOX_2"/>
    <property type="match status" value="1"/>
</dbReference>
<dbReference type="GO" id="GO:0005634">
    <property type="term" value="C:nucleus"/>
    <property type="evidence" value="ECO:0007669"/>
    <property type="project" value="UniProtKB-SubCell"/>
</dbReference>
<dbReference type="Proteomes" id="UP001175353">
    <property type="component" value="Unassembled WGS sequence"/>
</dbReference>
<evidence type="ECO:0000256" key="4">
    <source>
        <dbReference type="PROSITE-ProRule" id="PRU00108"/>
    </source>
</evidence>
<feature type="region of interest" description="Disordered" evidence="6">
    <location>
        <begin position="1"/>
        <end position="28"/>
    </location>
</feature>
<dbReference type="InterPro" id="IPR009057">
    <property type="entry name" value="Homeodomain-like_sf"/>
</dbReference>
<name>A0A4U0UTL0_9PEZI</name>
<keyword evidence="3 4" id="KW-0539">Nucleus</keyword>
<feature type="region of interest" description="Disordered" evidence="6">
    <location>
        <begin position="378"/>
        <end position="438"/>
    </location>
</feature>
<dbReference type="AlphaFoldDB" id="A0A4U0UTL0"/>
<dbReference type="PROSITE" id="PS00027">
    <property type="entry name" value="HOMEOBOX_1"/>
    <property type="match status" value="1"/>
</dbReference>
<evidence type="ECO:0000256" key="5">
    <source>
        <dbReference type="RuleBase" id="RU000682"/>
    </source>
</evidence>
<dbReference type="GO" id="GO:0003677">
    <property type="term" value="F:DNA binding"/>
    <property type="evidence" value="ECO:0007669"/>
    <property type="project" value="UniProtKB-UniRule"/>
</dbReference>
<feature type="region of interest" description="Disordered" evidence="6">
    <location>
        <begin position="160"/>
        <end position="205"/>
    </location>
</feature>
<dbReference type="EMBL" id="JAUJLE010000058">
    <property type="protein sequence ID" value="KAK0993847.1"/>
    <property type="molecule type" value="Genomic_DNA"/>
</dbReference>
<proteinExistence type="predicted"/>
<feature type="region of interest" description="Disordered" evidence="6">
    <location>
        <begin position="797"/>
        <end position="829"/>
    </location>
</feature>
<reference evidence="8" key="2">
    <citation type="submission" date="2023-06" db="EMBL/GenBank/DDBJ databases">
        <title>Black Yeasts Isolated from many extreme environments.</title>
        <authorList>
            <person name="Coleine C."/>
            <person name="Stajich J.E."/>
            <person name="Selbmann L."/>
        </authorList>
    </citation>
    <scope>NUCLEOTIDE SEQUENCE</scope>
    <source>
        <strain evidence="8">CCFEE 5200</strain>
    </source>
</reference>
<feature type="DNA-binding region" description="Homeobox" evidence="4">
    <location>
        <begin position="64"/>
        <end position="117"/>
    </location>
</feature>
<dbReference type="CDD" id="cd00086">
    <property type="entry name" value="homeodomain"/>
    <property type="match status" value="1"/>
</dbReference>
<feature type="region of interest" description="Disordered" evidence="6">
    <location>
        <begin position="278"/>
        <end position="328"/>
    </location>
</feature>
<feature type="compositionally biased region" description="Polar residues" evidence="6">
    <location>
        <begin position="410"/>
        <end position="432"/>
    </location>
</feature>
<dbReference type="Proteomes" id="UP000310066">
    <property type="component" value="Unassembled WGS sequence"/>
</dbReference>
<sequence>MDSYVDYSGQAGYGEDGEDMEDRSSMNRSHYGEQAPVSAMGDAQQGYFNNTNGQPSMACDIKPRLSKGQHEMLEAEYLKQNKPSTSTKKGFAEALGVSLDKVNNWFQNRRAKSKQDAKKAAGAYSIFHSQQQTNQINFSSDSEASPAYPAPDYFSMMQQCASDDRASPKNRISEPRPYSEHRQYHGPQYSDASAVGQPHDHDMPLQMQQDMFDSPQELNRRTLTQEQFDAFAHNAGSLGASGSYDVFQSDFSGDQDVLSQVFPELQDGDTKQQHAYAYGFPNNMPPPMSSQDSTIPSSGSDQSLATFPSSSSIRGGGAMSSSSSEWAGSRSSSVSEVYQEAAFAPSHPVSHSAVSASQWKPGQSVPVDVNALSEQFRQVAQARQSSPQQYHTHEQPLAWPADNAYERRTSQTSSMLAQSMSHVGLHTQQPQQHAAFKSPAPLSNIAARRQRPRPAALGIASMRSQSYSGAAQPGTPGQVPLCQSPGQSQIRRIRSSNVLGGVAQGRIQKPMPGAPQRSPLAWSFADAANSPKGMRHVSASSAGSLAPPTPLSPDEFPRYDQARTQSTWQSSGHVSRQPSITETDFEHGMMYAPVAVLAQNFTSPPHTPRYHQQGFVQQRVGNNVITENTPPQSAPASQQSFPSNTLAHQYMQSHLQQPHGALQQSQPFAQPQQHHVMTTAMYEQHFQTPSMQNLPQHQHMPPVSSDMNNLPLQYAHGVPMVNAQGQLELMAPPPFLPQRTHAPTPPQQPTHHTPPPPKADHFESMVGMFSTATPSPALQVTVQVPKQPSQRATELLVHEYSPPADMKRAATPRRPVETTPKNYSFANHGPEDFFRKGKLSRGAAAAAAAIVNSPASSS</sequence>
<feature type="compositionally biased region" description="Pro residues" evidence="6">
    <location>
        <begin position="743"/>
        <end position="757"/>
    </location>
</feature>
<organism evidence="9 10">
    <name type="scientific">Friedmanniomyces endolithicus</name>
    <dbReference type="NCBI Taxonomy" id="329885"/>
    <lineage>
        <taxon>Eukaryota</taxon>
        <taxon>Fungi</taxon>
        <taxon>Dikarya</taxon>
        <taxon>Ascomycota</taxon>
        <taxon>Pezizomycotina</taxon>
        <taxon>Dothideomycetes</taxon>
        <taxon>Dothideomycetidae</taxon>
        <taxon>Mycosphaerellales</taxon>
        <taxon>Teratosphaeriaceae</taxon>
        <taxon>Friedmanniomyces</taxon>
    </lineage>
</organism>
<keyword evidence="1 4" id="KW-0238">DNA-binding</keyword>
<feature type="region of interest" description="Disordered" evidence="6">
    <location>
        <begin position="531"/>
        <end position="555"/>
    </location>
</feature>
<evidence type="ECO:0000256" key="3">
    <source>
        <dbReference type="ARBA" id="ARBA00023242"/>
    </source>
</evidence>
<feature type="region of interest" description="Disordered" evidence="6">
    <location>
        <begin position="652"/>
        <end position="673"/>
    </location>
</feature>
<comment type="subcellular location">
    <subcellularLocation>
        <location evidence="4 5">Nucleus</location>
    </subcellularLocation>
</comment>
<evidence type="ECO:0000313" key="8">
    <source>
        <dbReference type="EMBL" id="KAK0993847.1"/>
    </source>
</evidence>